<feature type="domain" description="Alpha-L-rhamnosidase C-terminal" evidence="3">
    <location>
        <begin position="727"/>
        <end position="787"/>
    </location>
</feature>
<dbReference type="InterPro" id="IPR008928">
    <property type="entry name" value="6-hairpin_glycosidase_sf"/>
</dbReference>
<dbReference type="InterPro" id="IPR035398">
    <property type="entry name" value="Bac_rhamnosid_C"/>
</dbReference>
<protein>
    <submittedName>
        <fullName evidence="4">Alpha-L-rhamnosidase N-terminal domain-containing protein</fullName>
    </submittedName>
</protein>
<dbReference type="PANTHER" id="PTHR34987:SF2">
    <property type="entry name" value="B, PUTATIVE (AFU_ORTHOLOGUE AFUA_7G05040)-RELATED"/>
    <property type="match status" value="1"/>
</dbReference>
<reference evidence="4" key="1">
    <citation type="submission" date="2020-09" db="EMBL/GenBank/DDBJ databases">
        <title>Novel species of Mucilaginibacter isolated from a glacier on the Tibetan Plateau.</title>
        <authorList>
            <person name="Liu Q."/>
            <person name="Xin Y.-H."/>
        </authorList>
    </citation>
    <scope>NUCLEOTIDE SEQUENCE</scope>
    <source>
        <strain evidence="4">ZB1P21</strain>
    </source>
</reference>
<evidence type="ECO:0000259" key="1">
    <source>
        <dbReference type="Pfam" id="PF08531"/>
    </source>
</evidence>
<dbReference type="RefSeq" id="WP_191163402.1">
    <property type="nucleotide sequence ID" value="NZ_JACWMX010000004.1"/>
</dbReference>
<dbReference type="Pfam" id="PF17389">
    <property type="entry name" value="Bac_rhamnosid6H"/>
    <property type="match status" value="1"/>
</dbReference>
<gene>
    <name evidence="4" type="ORF">IDJ76_11200</name>
</gene>
<comment type="caution">
    <text evidence="4">The sequence shown here is derived from an EMBL/GenBank/DDBJ whole genome shotgun (WGS) entry which is preliminary data.</text>
</comment>
<organism evidence="4 5">
    <name type="scientific">Mucilaginibacter glaciei</name>
    <dbReference type="NCBI Taxonomy" id="2772109"/>
    <lineage>
        <taxon>Bacteria</taxon>
        <taxon>Pseudomonadati</taxon>
        <taxon>Bacteroidota</taxon>
        <taxon>Sphingobacteriia</taxon>
        <taxon>Sphingobacteriales</taxon>
        <taxon>Sphingobacteriaceae</taxon>
        <taxon>Mucilaginibacter</taxon>
    </lineage>
</organism>
<evidence type="ECO:0000259" key="2">
    <source>
        <dbReference type="Pfam" id="PF17389"/>
    </source>
</evidence>
<name>A0A926NQT0_9SPHI</name>
<dbReference type="InterPro" id="IPR008979">
    <property type="entry name" value="Galactose-bd-like_sf"/>
</dbReference>
<dbReference type="SUPFAM" id="SSF48208">
    <property type="entry name" value="Six-hairpin glycosidases"/>
    <property type="match status" value="1"/>
</dbReference>
<dbReference type="InterPro" id="IPR035396">
    <property type="entry name" value="Bac_rhamnosid6H"/>
</dbReference>
<evidence type="ECO:0000313" key="4">
    <source>
        <dbReference type="EMBL" id="MBD1393663.1"/>
    </source>
</evidence>
<dbReference type="GO" id="GO:0005975">
    <property type="term" value="P:carbohydrate metabolic process"/>
    <property type="evidence" value="ECO:0007669"/>
    <property type="project" value="InterPro"/>
</dbReference>
<dbReference type="Gene3D" id="2.60.120.260">
    <property type="entry name" value="Galactose-binding domain-like"/>
    <property type="match status" value="1"/>
</dbReference>
<dbReference type="Proteomes" id="UP000619078">
    <property type="component" value="Unassembled WGS sequence"/>
</dbReference>
<keyword evidence="5" id="KW-1185">Reference proteome</keyword>
<dbReference type="AlphaFoldDB" id="A0A926NQT0"/>
<accession>A0A926NQT0</accession>
<dbReference type="EMBL" id="JACWMX010000004">
    <property type="protein sequence ID" value="MBD1393663.1"/>
    <property type="molecule type" value="Genomic_DNA"/>
</dbReference>
<evidence type="ECO:0000259" key="3">
    <source>
        <dbReference type="Pfam" id="PF17390"/>
    </source>
</evidence>
<dbReference type="InterPro" id="IPR012341">
    <property type="entry name" value="6hp_glycosidase-like_sf"/>
</dbReference>
<dbReference type="SUPFAM" id="SSF49785">
    <property type="entry name" value="Galactose-binding domain-like"/>
    <property type="match status" value="1"/>
</dbReference>
<feature type="domain" description="Bacterial alpha-L-rhamnosidase N-terminal" evidence="1">
    <location>
        <begin position="75"/>
        <end position="221"/>
    </location>
</feature>
<dbReference type="InterPro" id="IPR013737">
    <property type="entry name" value="Bac_rhamnosid_N"/>
</dbReference>
<dbReference type="Pfam" id="PF17390">
    <property type="entry name" value="Bac_rhamnosid_C"/>
    <property type="match status" value="1"/>
</dbReference>
<dbReference type="Gene3D" id="1.50.10.10">
    <property type="match status" value="1"/>
</dbReference>
<sequence>MIKLVKYVNLCKPILGLATGLLCFLIVNPALSQTINPAILSSPWKAQWIAAPNEPAKGYGVYNFRKRVDLAAKPARFIIHVSADNRYKLYVNERLVSLGPARGDLYYWNFETVDIAPYLSAGKNTIAAIVWNEGDVRAEAQISDRTGFILQGDTEAEEILNTNKTWKCIRNKAYQPLTGIGYSTYYVAGPGEMVDQHQTTKGWMVNDFDDNSWLNASRIDNGNPKGTVNASGWMLVPSSLPQMELKGQRLATTRWAKGITLPAAFPATRQAVTISANTTASILLDQSYLTNAYVTLNLSGGDKAGISLTYAESPMVNVGNTYQMVKPNRNEVEGYKFVGRKDSITADGTTNQTFTTLAFRTFRYILVNITTHEQPLVIEDLYGTFTGYPFKQNAMLQTANPELQQMLDIGWRTARSCAVETYFDCPYYEQLQYIGDGRIQALISYYNSGDDRLARSALNQMDHSRLAEGITLSRHPSSTPQIISTFSLWYISMLHDYWMYRNDADFVKNKMDGVRQVLAFFSKYQQADGSLKNPPYWRFVDWVGNTGWFFGQPPKDANGNSAILDMQLLWTYRQAAELEAQLGLPVYAQMYREKAAQLKATIQKKYWDAGKKLYADTRDKQSFSQHANALAILSGMVSGSALAPFAKKLEKDTALTQCTIYFKYYLHQALVKGGLGDDYMNWMDVWRNNIKMGLTTWAEISDLEHVRSDCHAWGASPNIEFYRTVLGIDSYAPGFAKIKIEPHLGQMQSASGQIPHPNGKVIVSYANIDGKWLMDLTLPVKTTGTFVWKGKSYPLKTGRNALRI</sequence>
<dbReference type="Gene3D" id="2.60.420.10">
    <property type="entry name" value="Maltose phosphorylase, domain 3"/>
    <property type="match status" value="1"/>
</dbReference>
<dbReference type="Pfam" id="PF08531">
    <property type="entry name" value="Bac_rhamnosid_N"/>
    <property type="match status" value="1"/>
</dbReference>
<feature type="domain" description="Alpha-L-rhamnosidase six-hairpin glycosidase" evidence="2">
    <location>
        <begin position="392"/>
        <end position="725"/>
    </location>
</feature>
<evidence type="ECO:0000313" key="5">
    <source>
        <dbReference type="Proteomes" id="UP000619078"/>
    </source>
</evidence>
<dbReference type="PANTHER" id="PTHR34987">
    <property type="entry name" value="C, PUTATIVE (AFU_ORTHOLOGUE AFUA_3G02880)-RELATED"/>
    <property type="match status" value="1"/>
</dbReference>
<proteinExistence type="predicted"/>